<dbReference type="RefSeq" id="WP_101628620.1">
    <property type="nucleotide sequence ID" value="NZ_PKKJ01000015.1"/>
</dbReference>
<dbReference type="OrthoDB" id="5125216at2"/>
<organism evidence="1 2">
    <name type="scientific">Schaalia turicensis</name>
    <dbReference type="NCBI Taxonomy" id="131111"/>
    <lineage>
        <taxon>Bacteria</taxon>
        <taxon>Bacillati</taxon>
        <taxon>Actinomycetota</taxon>
        <taxon>Actinomycetes</taxon>
        <taxon>Actinomycetales</taxon>
        <taxon>Actinomycetaceae</taxon>
        <taxon>Schaalia</taxon>
    </lineage>
</organism>
<evidence type="ECO:0000313" key="2">
    <source>
        <dbReference type="Proteomes" id="UP000234545"/>
    </source>
</evidence>
<accession>A0A2I1I3R1</accession>
<gene>
    <name evidence="1" type="ORF">CYJ25_07965</name>
</gene>
<protein>
    <submittedName>
        <fullName evidence="1">Protoporphyrinogen oxidase</fullName>
    </submittedName>
</protein>
<name>A0A2I1I3R1_9ACTO</name>
<reference evidence="1 2" key="1">
    <citation type="submission" date="2017-12" db="EMBL/GenBank/DDBJ databases">
        <title>Phylogenetic diversity of female urinary microbiome.</title>
        <authorList>
            <person name="Thomas-White K."/>
            <person name="Wolfe A.J."/>
        </authorList>
    </citation>
    <scope>NUCLEOTIDE SEQUENCE [LARGE SCALE GENOMIC DNA]</scope>
    <source>
        <strain evidence="1 2">UMB0250</strain>
    </source>
</reference>
<dbReference type="AlphaFoldDB" id="A0A2I1I3R1"/>
<proteinExistence type="predicted"/>
<evidence type="ECO:0000313" key="1">
    <source>
        <dbReference type="EMBL" id="PKY65760.1"/>
    </source>
</evidence>
<dbReference type="Proteomes" id="UP000234545">
    <property type="component" value="Unassembled WGS sequence"/>
</dbReference>
<sequence length="104" mass="11220">MGTRFGLLLGLGAGYVLGTKAGREQYEKIRIGASKLRRFPVVAKPLDAAGEKVSDIVREQGERVTDKVADVVKERLFGASATQTQPAPVVDDDIEIHVVGRENS</sequence>
<comment type="caution">
    <text evidence="1">The sequence shown here is derived from an EMBL/GenBank/DDBJ whole genome shotgun (WGS) entry which is preliminary data.</text>
</comment>
<dbReference type="EMBL" id="PKKJ01000015">
    <property type="protein sequence ID" value="PKY65760.1"/>
    <property type="molecule type" value="Genomic_DNA"/>
</dbReference>